<evidence type="ECO:0000256" key="1">
    <source>
        <dbReference type="ARBA" id="ARBA00005842"/>
    </source>
</evidence>
<evidence type="ECO:0000313" key="6">
    <source>
        <dbReference type="EMBL" id="KAJ4951674.1"/>
    </source>
</evidence>
<reference evidence="6" key="1">
    <citation type="journal article" date="2023" name="Plant J.">
        <title>The genome of the king protea, Protea cynaroides.</title>
        <authorList>
            <person name="Chang J."/>
            <person name="Duong T.A."/>
            <person name="Schoeman C."/>
            <person name="Ma X."/>
            <person name="Roodt D."/>
            <person name="Barker N."/>
            <person name="Li Z."/>
            <person name="Van de Peer Y."/>
            <person name="Mizrachi E."/>
        </authorList>
    </citation>
    <scope>NUCLEOTIDE SEQUENCE</scope>
    <source>
        <tissue evidence="6">Young leaves</tissue>
    </source>
</reference>
<protein>
    <submittedName>
        <fullName evidence="6">Uncharacterized protein</fullName>
    </submittedName>
</protein>
<dbReference type="EMBL" id="JAMYWD010000012">
    <property type="protein sequence ID" value="KAJ4951674.1"/>
    <property type="molecule type" value="Genomic_DNA"/>
</dbReference>
<comment type="caution">
    <text evidence="6">The sequence shown here is derived from an EMBL/GenBank/DDBJ whole genome shotgun (WGS) entry which is preliminary data.</text>
</comment>
<dbReference type="PANTHER" id="PTHR11088:SF74">
    <property type="entry name" value="ADENYLATE ISOPENTENYLTRANSFERASE 5, CHLOROPLASTIC"/>
    <property type="match status" value="1"/>
</dbReference>
<dbReference type="InterPro" id="IPR027417">
    <property type="entry name" value="P-loop_NTPase"/>
</dbReference>
<comment type="similarity">
    <text evidence="1">Belongs to the IPP transferase family.</text>
</comment>
<accession>A0A9Q0GQF1</accession>
<dbReference type="GO" id="GO:0052381">
    <property type="term" value="F:tRNA dimethylallyltransferase activity"/>
    <property type="evidence" value="ECO:0007669"/>
    <property type="project" value="TreeGrafter"/>
</dbReference>
<dbReference type="InterPro" id="IPR039657">
    <property type="entry name" value="Dimethylallyltransferase"/>
</dbReference>
<dbReference type="AlphaFoldDB" id="A0A9Q0GQF1"/>
<dbReference type="Gene3D" id="3.40.50.300">
    <property type="entry name" value="P-loop containing nucleotide triphosphate hydrolases"/>
    <property type="match status" value="1"/>
</dbReference>
<dbReference type="Gene3D" id="1.10.287.890">
    <property type="entry name" value="Crystal structure of tRNA isopentenylpyrophosphate transferase (bh2366) domain"/>
    <property type="match status" value="1"/>
</dbReference>
<keyword evidence="5" id="KW-0067">ATP-binding</keyword>
<dbReference type="Proteomes" id="UP001141806">
    <property type="component" value="Unassembled WGS sequence"/>
</dbReference>
<evidence type="ECO:0000256" key="4">
    <source>
        <dbReference type="ARBA" id="ARBA00022741"/>
    </source>
</evidence>
<name>A0A9Q0GQF1_9MAGN</name>
<dbReference type="Pfam" id="PF01715">
    <property type="entry name" value="IPPT"/>
    <property type="match status" value="1"/>
</dbReference>
<dbReference type="GO" id="GO:0005739">
    <property type="term" value="C:mitochondrion"/>
    <property type="evidence" value="ECO:0007669"/>
    <property type="project" value="TreeGrafter"/>
</dbReference>
<proteinExistence type="inferred from homology"/>
<sequence>MAFSKVQAPLVSSFAKFLVSRVSNLYPNNNKKQKEKVIFTKLAIHLATKFHGEVINFDKIQVHKGLDIVTNKVTYEEMSGVPHHLLAILDPDAEFTISDFCEKTSIIMGSILDQGKISIIAGGSNRYIEALMENETLEFRNKYDLRILWVHVSLLVIKKFVYERSKKSYIFKLDGDYSKGIRRSIGVLELNAYFRAEAEGYEDKKKTAMLLEQGNSMIKSNTYDLACRQYEKIKKLKFDKGWNIHIIDATMVFLKCGIQYEQEWQGRVAGPTTKIVRSFLYGANINYWGGGQGSPTSFL</sequence>
<dbReference type="GO" id="GO:0009691">
    <property type="term" value="P:cytokinin biosynthetic process"/>
    <property type="evidence" value="ECO:0007669"/>
    <property type="project" value="UniProtKB-KW"/>
</dbReference>
<evidence type="ECO:0000256" key="2">
    <source>
        <dbReference type="ARBA" id="ARBA00022679"/>
    </source>
</evidence>
<evidence type="ECO:0000313" key="7">
    <source>
        <dbReference type="Proteomes" id="UP001141806"/>
    </source>
</evidence>
<keyword evidence="3" id="KW-0203">Cytokinin biosynthesis</keyword>
<keyword evidence="7" id="KW-1185">Reference proteome</keyword>
<evidence type="ECO:0000256" key="5">
    <source>
        <dbReference type="ARBA" id="ARBA00022840"/>
    </source>
</evidence>
<organism evidence="6 7">
    <name type="scientific">Protea cynaroides</name>
    <dbReference type="NCBI Taxonomy" id="273540"/>
    <lineage>
        <taxon>Eukaryota</taxon>
        <taxon>Viridiplantae</taxon>
        <taxon>Streptophyta</taxon>
        <taxon>Embryophyta</taxon>
        <taxon>Tracheophyta</taxon>
        <taxon>Spermatophyta</taxon>
        <taxon>Magnoliopsida</taxon>
        <taxon>Proteales</taxon>
        <taxon>Proteaceae</taxon>
        <taxon>Protea</taxon>
    </lineage>
</organism>
<dbReference type="GO" id="GO:0006400">
    <property type="term" value="P:tRNA modification"/>
    <property type="evidence" value="ECO:0007669"/>
    <property type="project" value="TreeGrafter"/>
</dbReference>
<gene>
    <name evidence="6" type="ORF">NE237_028506</name>
</gene>
<dbReference type="GO" id="GO:0005524">
    <property type="term" value="F:ATP binding"/>
    <property type="evidence" value="ECO:0007669"/>
    <property type="project" value="UniProtKB-KW"/>
</dbReference>
<keyword evidence="2" id="KW-0808">Transferase</keyword>
<keyword evidence="4" id="KW-0547">Nucleotide-binding</keyword>
<evidence type="ECO:0000256" key="3">
    <source>
        <dbReference type="ARBA" id="ARBA00022712"/>
    </source>
</evidence>
<dbReference type="PANTHER" id="PTHR11088">
    <property type="entry name" value="TRNA DIMETHYLALLYLTRANSFERASE"/>
    <property type="match status" value="1"/>
</dbReference>
<dbReference type="OrthoDB" id="775260at2759"/>